<protein>
    <submittedName>
        <fullName evidence="7">ADP-ribosylation factor-like protein 13B</fullName>
    </submittedName>
</protein>
<feature type="region of interest" description="Disordered" evidence="5">
    <location>
        <begin position="377"/>
        <end position="458"/>
    </location>
</feature>
<dbReference type="PRINTS" id="PR00328">
    <property type="entry name" value="SAR1GTPBP"/>
</dbReference>
<dbReference type="GO" id="GO:0097730">
    <property type="term" value="C:non-motile cilium"/>
    <property type="evidence" value="ECO:0007669"/>
    <property type="project" value="TreeGrafter"/>
</dbReference>
<reference evidence="7" key="1">
    <citation type="submission" date="2025-08" db="UniProtKB">
        <authorList>
            <consortium name="RefSeq"/>
        </authorList>
    </citation>
    <scope>IDENTIFICATION</scope>
    <source>
        <tissue evidence="7">Whole body</tissue>
    </source>
</reference>
<evidence type="ECO:0000256" key="3">
    <source>
        <dbReference type="PIRSR" id="PIRSR606689-1"/>
    </source>
</evidence>
<dbReference type="AlphaFoldDB" id="A0A8B8FYD8"/>
<evidence type="ECO:0000256" key="4">
    <source>
        <dbReference type="PIRSR" id="PIRSR606689-2"/>
    </source>
</evidence>
<sequence length="458" mass="51621">MGNVLRFKCVDCANADQLQRRKITILLVGLDNAGKTCTVKSIMKEKQKNVLPTVGFSSSKFNYHDNAITIYDLGGHKQIRDIWKQYFVDVHGVMFVVDSTDRKRLDECKEVFLNLLGHENIAGKPVLLLANKQDKPGALDELDIVDRLNVEAVVNTNKCPTLVETCTALHMAPISYCSSAFIDPSIDNGFSWLVSHIVKLYDTLNRRVMEDMARYKADVDRKMEEWKKNQQASNDSYLLSFNAPHRRSTKRNPFRRINKVIDSFESKASNPTTEMGSTSYIIPLRSESEEEDDTEPEPLPAPPVFRNKVTPILEVSPTKEQTEPMRLVQSRSPLFRAKSKEYDRSLSDTENPIVLSTTAMESTETFIHNESGTAKIKRSLFSNKSNSASVSGSGERRPVKPNRSISAKSLKRSVASSHDSVDEKKNQEQSKKSHPNDENDVVVQQPDTLSSPEIISHM</sequence>
<feature type="binding site" evidence="3">
    <location>
        <begin position="29"/>
        <end position="36"/>
    </location>
    <ligand>
        <name>GTP</name>
        <dbReference type="ChEBI" id="CHEBI:37565"/>
    </ligand>
</feature>
<dbReference type="SMART" id="SM00178">
    <property type="entry name" value="SAR"/>
    <property type="match status" value="1"/>
</dbReference>
<feature type="compositionally biased region" description="Low complexity" evidence="5">
    <location>
        <begin position="379"/>
        <end position="393"/>
    </location>
</feature>
<feature type="region of interest" description="Disordered" evidence="5">
    <location>
        <begin position="286"/>
        <end position="305"/>
    </location>
</feature>
<dbReference type="NCBIfam" id="TIGR00231">
    <property type="entry name" value="small_GTP"/>
    <property type="match status" value="1"/>
</dbReference>
<name>A0A8B8FYD8_9HEMI</name>
<evidence type="ECO:0000313" key="7">
    <source>
        <dbReference type="RefSeq" id="XP_025415543.1"/>
    </source>
</evidence>
<dbReference type="SUPFAM" id="SSF52540">
    <property type="entry name" value="P-loop containing nucleoside triphosphate hydrolases"/>
    <property type="match status" value="1"/>
</dbReference>
<dbReference type="RefSeq" id="XP_025415543.1">
    <property type="nucleotide sequence ID" value="XM_025559758.1"/>
</dbReference>
<dbReference type="GO" id="GO:0046872">
    <property type="term" value="F:metal ion binding"/>
    <property type="evidence" value="ECO:0007669"/>
    <property type="project" value="UniProtKB-KW"/>
</dbReference>
<dbReference type="GO" id="GO:0060170">
    <property type="term" value="C:ciliary membrane"/>
    <property type="evidence" value="ECO:0007669"/>
    <property type="project" value="TreeGrafter"/>
</dbReference>
<dbReference type="PANTHER" id="PTHR46090:SF2">
    <property type="entry name" value="ADP-RIBOSYLATION FACTOR-LIKE PROTEIN 13B"/>
    <property type="match status" value="1"/>
</dbReference>
<accession>A0A8B8FYD8</accession>
<keyword evidence="4" id="KW-0460">Magnesium</keyword>
<evidence type="ECO:0000313" key="6">
    <source>
        <dbReference type="Proteomes" id="UP000694846"/>
    </source>
</evidence>
<dbReference type="GeneID" id="112687179"/>
<feature type="compositionally biased region" description="Basic and acidic residues" evidence="5">
    <location>
        <begin position="419"/>
        <end position="437"/>
    </location>
</feature>
<keyword evidence="4" id="KW-0479">Metal-binding</keyword>
<keyword evidence="1 3" id="KW-0547">Nucleotide-binding</keyword>
<proteinExistence type="predicted"/>
<organism evidence="6 7">
    <name type="scientific">Sipha flava</name>
    <name type="common">yellow sugarcane aphid</name>
    <dbReference type="NCBI Taxonomy" id="143950"/>
    <lineage>
        <taxon>Eukaryota</taxon>
        <taxon>Metazoa</taxon>
        <taxon>Ecdysozoa</taxon>
        <taxon>Arthropoda</taxon>
        <taxon>Hexapoda</taxon>
        <taxon>Insecta</taxon>
        <taxon>Pterygota</taxon>
        <taxon>Neoptera</taxon>
        <taxon>Paraneoptera</taxon>
        <taxon>Hemiptera</taxon>
        <taxon>Sternorrhyncha</taxon>
        <taxon>Aphidomorpha</taxon>
        <taxon>Aphidoidea</taxon>
        <taxon>Aphididae</taxon>
        <taxon>Sipha</taxon>
    </lineage>
</organism>
<dbReference type="InterPro" id="IPR051995">
    <property type="entry name" value="Ciliary_GTPase"/>
</dbReference>
<dbReference type="PANTHER" id="PTHR46090">
    <property type="entry name" value="ADP-RIBOSYLATION FACTOR-LIKE PROTEIN 13B"/>
    <property type="match status" value="1"/>
</dbReference>
<feature type="binding site" evidence="3">
    <location>
        <begin position="131"/>
        <end position="134"/>
    </location>
    <ligand>
        <name>GTP</name>
        <dbReference type="ChEBI" id="CHEBI:37565"/>
    </ligand>
</feature>
<dbReference type="GO" id="GO:1905515">
    <property type="term" value="P:non-motile cilium assembly"/>
    <property type="evidence" value="ECO:0007669"/>
    <property type="project" value="TreeGrafter"/>
</dbReference>
<dbReference type="SMART" id="SM00177">
    <property type="entry name" value="ARF"/>
    <property type="match status" value="1"/>
</dbReference>
<dbReference type="GO" id="GO:0016192">
    <property type="term" value="P:vesicle-mediated transport"/>
    <property type="evidence" value="ECO:0007669"/>
    <property type="project" value="UniProtKB-ARBA"/>
</dbReference>
<dbReference type="GO" id="GO:0097500">
    <property type="term" value="P:receptor localization to non-motile cilium"/>
    <property type="evidence" value="ECO:0007669"/>
    <property type="project" value="TreeGrafter"/>
</dbReference>
<evidence type="ECO:0000256" key="1">
    <source>
        <dbReference type="ARBA" id="ARBA00022741"/>
    </source>
</evidence>
<dbReference type="PROSITE" id="PS51417">
    <property type="entry name" value="ARF"/>
    <property type="match status" value="1"/>
</dbReference>
<dbReference type="InterPro" id="IPR027417">
    <property type="entry name" value="P-loop_NTPase"/>
</dbReference>
<dbReference type="Gene3D" id="3.40.50.300">
    <property type="entry name" value="P-loop containing nucleotide triphosphate hydrolases"/>
    <property type="match status" value="1"/>
</dbReference>
<keyword evidence="2 3" id="KW-0342">GTP-binding</keyword>
<dbReference type="GO" id="GO:0003924">
    <property type="term" value="F:GTPase activity"/>
    <property type="evidence" value="ECO:0007669"/>
    <property type="project" value="InterPro"/>
</dbReference>
<evidence type="ECO:0000256" key="2">
    <source>
        <dbReference type="ARBA" id="ARBA00023134"/>
    </source>
</evidence>
<dbReference type="Proteomes" id="UP000694846">
    <property type="component" value="Unplaced"/>
</dbReference>
<dbReference type="InterPro" id="IPR006689">
    <property type="entry name" value="Small_GTPase_ARF/SAR"/>
</dbReference>
<gene>
    <name evidence="7" type="primary">LOC112687179</name>
</gene>
<feature type="compositionally biased region" description="Polar residues" evidence="5">
    <location>
        <begin position="445"/>
        <end position="458"/>
    </location>
</feature>
<dbReference type="OrthoDB" id="14717at2759"/>
<feature type="binding site" evidence="3">
    <location>
        <position position="75"/>
    </location>
    <ligand>
        <name>GTP</name>
        <dbReference type="ChEBI" id="CHEBI:37565"/>
    </ligand>
</feature>
<dbReference type="InterPro" id="IPR005225">
    <property type="entry name" value="Small_GTP-bd"/>
</dbReference>
<feature type="binding site" evidence="4">
    <location>
        <position position="36"/>
    </location>
    <ligand>
        <name>Mg(2+)</name>
        <dbReference type="ChEBI" id="CHEBI:18420"/>
    </ligand>
</feature>
<dbReference type="GO" id="GO:0051649">
    <property type="term" value="P:establishment of localization in cell"/>
    <property type="evidence" value="ECO:0007669"/>
    <property type="project" value="UniProtKB-ARBA"/>
</dbReference>
<dbReference type="GO" id="GO:0005525">
    <property type="term" value="F:GTP binding"/>
    <property type="evidence" value="ECO:0007669"/>
    <property type="project" value="UniProtKB-KW"/>
</dbReference>
<evidence type="ECO:0000256" key="5">
    <source>
        <dbReference type="SAM" id="MobiDB-lite"/>
    </source>
</evidence>
<keyword evidence="6" id="KW-1185">Reference proteome</keyword>
<dbReference type="Pfam" id="PF00025">
    <property type="entry name" value="Arf"/>
    <property type="match status" value="1"/>
</dbReference>
<feature type="binding site" evidence="4">
    <location>
        <position position="53"/>
    </location>
    <ligand>
        <name>Mg(2+)</name>
        <dbReference type="ChEBI" id="CHEBI:18420"/>
    </ligand>
</feature>